<dbReference type="EMBL" id="VSSQ01022185">
    <property type="protein sequence ID" value="MPM68311.1"/>
    <property type="molecule type" value="Genomic_DNA"/>
</dbReference>
<feature type="transmembrane region" description="Helical" evidence="2">
    <location>
        <begin position="245"/>
        <end position="265"/>
    </location>
</feature>
<reference evidence="4" key="1">
    <citation type="submission" date="2019-08" db="EMBL/GenBank/DDBJ databases">
        <authorList>
            <person name="Kucharzyk K."/>
            <person name="Murdoch R.W."/>
            <person name="Higgins S."/>
            <person name="Loffler F."/>
        </authorList>
    </citation>
    <scope>NUCLEOTIDE SEQUENCE</scope>
</reference>
<dbReference type="AlphaFoldDB" id="A0A645BUL3"/>
<feature type="transmembrane region" description="Helical" evidence="2">
    <location>
        <begin position="113"/>
        <end position="131"/>
    </location>
</feature>
<keyword evidence="2" id="KW-1133">Transmembrane helix</keyword>
<feature type="domain" description="Acyltransferase 3" evidence="3">
    <location>
        <begin position="44"/>
        <end position="372"/>
    </location>
</feature>
<feature type="region of interest" description="Disordered" evidence="1">
    <location>
        <begin position="1"/>
        <end position="38"/>
    </location>
</feature>
<proteinExistence type="predicted"/>
<evidence type="ECO:0000313" key="4">
    <source>
        <dbReference type="EMBL" id="MPM68311.1"/>
    </source>
</evidence>
<sequence>MTAVDQSATPTGNSSLPAAGSPSPAVPPSPAGSPSPAASGRMRNRYIDVLRSVALTRVLLFHLFGWAWLPLLFPSMGVMFAFAGSLMAASLDRSTTGIGPVVRKRLRRLLPPLWAMGLVLVPIMLATGWTATSEDASPLDLTVLGWVFPLVKPPASDLGADWAVPLWYIRTYLWLMLLSGPMLWLWRHWRRLMMVFPFGVLLLEAGHILTLDSALADGVLSVSTYAACWMVGFYHHDGLLRRLSIARTVLIGALLAVAALTWSLLFHGPGQGLFNVSDIPMATALYNLGFTMILLRLPLTLQWVSRVPVLSQWVTLSNRRAMTIYLWGNTAIFVALWSLRKFGILGKAGTSPWQSGLIAFGATLAVLLVAILCLGWVEDVAGRRRPELLPVRSAGAGAAPATPLGAAASGSTESRSAESRSAESGSTDTTEATMETRALVTTPSERAR</sequence>
<feature type="compositionally biased region" description="Polar residues" evidence="1">
    <location>
        <begin position="428"/>
        <end position="448"/>
    </location>
</feature>
<name>A0A645BUL3_9ZZZZ</name>
<feature type="transmembrane region" description="Helical" evidence="2">
    <location>
        <begin position="192"/>
        <end position="209"/>
    </location>
</feature>
<feature type="transmembrane region" description="Helical" evidence="2">
    <location>
        <begin position="75"/>
        <end position="92"/>
    </location>
</feature>
<evidence type="ECO:0000259" key="3">
    <source>
        <dbReference type="Pfam" id="PF01757"/>
    </source>
</evidence>
<gene>
    <name evidence="4" type="ORF">SDC9_115242</name>
</gene>
<evidence type="ECO:0000256" key="2">
    <source>
        <dbReference type="SAM" id="Phobius"/>
    </source>
</evidence>
<protein>
    <recommendedName>
        <fullName evidence="3">Acyltransferase 3 domain-containing protein</fullName>
    </recommendedName>
</protein>
<feature type="transmembrane region" description="Helical" evidence="2">
    <location>
        <begin position="285"/>
        <end position="304"/>
    </location>
</feature>
<feature type="compositionally biased region" description="Pro residues" evidence="1">
    <location>
        <begin position="24"/>
        <end position="33"/>
    </location>
</feature>
<evidence type="ECO:0000256" key="1">
    <source>
        <dbReference type="SAM" id="MobiDB-lite"/>
    </source>
</evidence>
<dbReference type="GO" id="GO:0016747">
    <property type="term" value="F:acyltransferase activity, transferring groups other than amino-acyl groups"/>
    <property type="evidence" value="ECO:0007669"/>
    <property type="project" value="InterPro"/>
</dbReference>
<feature type="compositionally biased region" description="Low complexity" evidence="1">
    <location>
        <begin position="395"/>
        <end position="414"/>
    </location>
</feature>
<feature type="transmembrane region" description="Helical" evidence="2">
    <location>
        <begin position="215"/>
        <end position="233"/>
    </location>
</feature>
<comment type="caution">
    <text evidence="4">The sequence shown here is derived from an EMBL/GenBank/DDBJ whole genome shotgun (WGS) entry which is preliminary data.</text>
</comment>
<keyword evidence="2" id="KW-0812">Transmembrane</keyword>
<accession>A0A645BUL3</accession>
<feature type="compositionally biased region" description="Polar residues" evidence="1">
    <location>
        <begin position="1"/>
        <end position="13"/>
    </location>
</feature>
<dbReference type="InterPro" id="IPR002656">
    <property type="entry name" value="Acyl_transf_3_dom"/>
</dbReference>
<dbReference type="Pfam" id="PF01757">
    <property type="entry name" value="Acyl_transf_3"/>
    <property type="match status" value="1"/>
</dbReference>
<feature type="transmembrane region" description="Helical" evidence="2">
    <location>
        <begin position="324"/>
        <end position="345"/>
    </location>
</feature>
<organism evidence="4">
    <name type="scientific">bioreactor metagenome</name>
    <dbReference type="NCBI Taxonomy" id="1076179"/>
    <lineage>
        <taxon>unclassified sequences</taxon>
        <taxon>metagenomes</taxon>
        <taxon>ecological metagenomes</taxon>
    </lineage>
</organism>
<feature type="region of interest" description="Disordered" evidence="1">
    <location>
        <begin position="395"/>
        <end position="448"/>
    </location>
</feature>
<keyword evidence="2" id="KW-0472">Membrane</keyword>
<feature type="transmembrane region" description="Helical" evidence="2">
    <location>
        <begin position="357"/>
        <end position="377"/>
    </location>
</feature>
<feature type="compositionally biased region" description="Low complexity" evidence="1">
    <location>
        <begin position="14"/>
        <end position="23"/>
    </location>
</feature>
<feature type="transmembrane region" description="Helical" evidence="2">
    <location>
        <begin position="167"/>
        <end position="185"/>
    </location>
</feature>